<protein>
    <submittedName>
        <fullName evidence="1">Uncharacterized protein</fullName>
    </submittedName>
</protein>
<dbReference type="AlphaFoldDB" id="A0A7K1SBT7"/>
<keyword evidence="2" id="KW-1185">Reference proteome</keyword>
<comment type="caution">
    <text evidence="1">The sequence shown here is derived from an EMBL/GenBank/DDBJ whole genome shotgun (WGS) entry which is preliminary data.</text>
</comment>
<organism evidence="1 2">
    <name type="scientific">Spirosoma arboris</name>
    <dbReference type="NCBI Taxonomy" id="2682092"/>
    <lineage>
        <taxon>Bacteria</taxon>
        <taxon>Pseudomonadati</taxon>
        <taxon>Bacteroidota</taxon>
        <taxon>Cytophagia</taxon>
        <taxon>Cytophagales</taxon>
        <taxon>Cytophagaceae</taxon>
        <taxon>Spirosoma</taxon>
    </lineage>
</organism>
<name>A0A7K1SBT7_9BACT</name>
<sequence>MAIVALLHDAQTLIVNRVTPKPMNLVNKTSIFSKHDVTVTCSQDAMKIKEHSFLSAPVG</sequence>
<proteinExistence type="predicted"/>
<evidence type="ECO:0000313" key="2">
    <source>
        <dbReference type="Proteomes" id="UP000436006"/>
    </source>
</evidence>
<reference evidence="1 2" key="1">
    <citation type="submission" date="2019-12" db="EMBL/GenBank/DDBJ databases">
        <title>Spirosoma sp. HMF4905 genome sequencing and assembly.</title>
        <authorList>
            <person name="Kang H."/>
            <person name="Cha I."/>
            <person name="Kim H."/>
            <person name="Joh K."/>
        </authorList>
    </citation>
    <scope>NUCLEOTIDE SEQUENCE [LARGE SCALE GENOMIC DNA]</scope>
    <source>
        <strain evidence="1 2">HMF4905</strain>
    </source>
</reference>
<dbReference type="EMBL" id="WPIN01000005">
    <property type="protein sequence ID" value="MVM31235.1"/>
    <property type="molecule type" value="Genomic_DNA"/>
</dbReference>
<dbReference type="RefSeq" id="WP_157585884.1">
    <property type="nucleotide sequence ID" value="NZ_WPIN01000005.1"/>
</dbReference>
<evidence type="ECO:0000313" key="1">
    <source>
        <dbReference type="EMBL" id="MVM31235.1"/>
    </source>
</evidence>
<gene>
    <name evidence="1" type="ORF">GO755_14425</name>
</gene>
<accession>A0A7K1SBT7</accession>
<dbReference type="Proteomes" id="UP000436006">
    <property type="component" value="Unassembled WGS sequence"/>
</dbReference>